<dbReference type="InterPro" id="IPR050951">
    <property type="entry name" value="Retrovirus_Pol_polyprotein"/>
</dbReference>
<keyword evidence="4" id="KW-0255">Endonuclease</keyword>
<dbReference type="InterPro" id="IPR021109">
    <property type="entry name" value="Peptidase_aspartic_dom_sf"/>
</dbReference>
<evidence type="ECO:0000259" key="9">
    <source>
        <dbReference type="PROSITE" id="PS50994"/>
    </source>
</evidence>
<evidence type="ECO:0000256" key="4">
    <source>
        <dbReference type="ARBA" id="ARBA00022759"/>
    </source>
</evidence>
<feature type="region of interest" description="Disordered" evidence="7">
    <location>
        <begin position="145"/>
        <end position="176"/>
    </location>
</feature>
<dbReference type="InterPro" id="IPR012337">
    <property type="entry name" value="RNaseH-like_sf"/>
</dbReference>
<evidence type="ECO:0000256" key="2">
    <source>
        <dbReference type="ARBA" id="ARBA00022695"/>
    </source>
</evidence>
<evidence type="ECO:0000313" key="11">
    <source>
        <dbReference type="Proteomes" id="UP001341281"/>
    </source>
</evidence>
<dbReference type="AlphaFoldDB" id="A0AAQ3SXJ1"/>
<dbReference type="Pfam" id="PF17917">
    <property type="entry name" value="RT_RNaseH"/>
    <property type="match status" value="1"/>
</dbReference>
<evidence type="ECO:0000256" key="3">
    <source>
        <dbReference type="ARBA" id="ARBA00022722"/>
    </source>
</evidence>
<dbReference type="PANTHER" id="PTHR37984:SF5">
    <property type="entry name" value="PROTEIN NYNRIN-LIKE"/>
    <property type="match status" value="1"/>
</dbReference>
<feature type="chain" id="PRO_5043020962" description="Integrase catalytic domain-containing protein" evidence="8">
    <location>
        <begin position="16"/>
        <end position="829"/>
    </location>
</feature>
<dbReference type="EMBL" id="CP144747">
    <property type="protein sequence ID" value="WVZ62778.1"/>
    <property type="molecule type" value="Genomic_DNA"/>
</dbReference>
<evidence type="ECO:0000256" key="5">
    <source>
        <dbReference type="ARBA" id="ARBA00022801"/>
    </source>
</evidence>
<feature type="domain" description="Integrase catalytic" evidence="9">
    <location>
        <begin position="599"/>
        <end position="712"/>
    </location>
</feature>
<dbReference type="GO" id="GO:0015074">
    <property type="term" value="P:DNA integration"/>
    <property type="evidence" value="ECO:0007669"/>
    <property type="project" value="InterPro"/>
</dbReference>
<keyword evidence="11" id="KW-1185">Reference proteome</keyword>
<keyword evidence="8" id="KW-0732">Signal</keyword>
<evidence type="ECO:0000256" key="8">
    <source>
        <dbReference type="SAM" id="SignalP"/>
    </source>
</evidence>
<dbReference type="SUPFAM" id="SSF56672">
    <property type="entry name" value="DNA/RNA polymerases"/>
    <property type="match status" value="1"/>
</dbReference>
<dbReference type="GO" id="GO:0003964">
    <property type="term" value="F:RNA-directed DNA polymerase activity"/>
    <property type="evidence" value="ECO:0007669"/>
    <property type="project" value="UniProtKB-KW"/>
</dbReference>
<evidence type="ECO:0000313" key="10">
    <source>
        <dbReference type="EMBL" id="WVZ62778.1"/>
    </source>
</evidence>
<dbReference type="Proteomes" id="UP001341281">
    <property type="component" value="Chromosome 03"/>
</dbReference>
<keyword evidence="1" id="KW-0808">Transferase</keyword>
<keyword evidence="3" id="KW-0540">Nuclease</keyword>
<feature type="region of interest" description="Disordered" evidence="7">
    <location>
        <begin position="798"/>
        <end position="829"/>
    </location>
</feature>
<keyword evidence="6" id="KW-0695">RNA-directed DNA polymerase</keyword>
<dbReference type="Gene3D" id="2.40.70.10">
    <property type="entry name" value="Acid Proteases"/>
    <property type="match status" value="1"/>
</dbReference>
<dbReference type="Gene3D" id="3.10.20.370">
    <property type="match status" value="1"/>
</dbReference>
<evidence type="ECO:0000256" key="7">
    <source>
        <dbReference type="SAM" id="MobiDB-lite"/>
    </source>
</evidence>
<dbReference type="CDD" id="cd09274">
    <property type="entry name" value="RNase_HI_RT_Ty3"/>
    <property type="match status" value="1"/>
</dbReference>
<dbReference type="InterPro" id="IPR041373">
    <property type="entry name" value="RT_RNaseH"/>
</dbReference>
<dbReference type="GO" id="GO:0003676">
    <property type="term" value="F:nucleic acid binding"/>
    <property type="evidence" value="ECO:0007669"/>
    <property type="project" value="InterPro"/>
</dbReference>
<dbReference type="InterPro" id="IPR043502">
    <property type="entry name" value="DNA/RNA_pol_sf"/>
</dbReference>
<dbReference type="InterPro" id="IPR001584">
    <property type="entry name" value="Integrase_cat-core"/>
</dbReference>
<dbReference type="GO" id="GO:0004519">
    <property type="term" value="F:endonuclease activity"/>
    <property type="evidence" value="ECO:0007669"/>
    <property type="project" value="UniProtKB-KW"/>
</dbReference>
<dbReference type="CDD" id="cd00303">
    <property type="entry name" value="retropepsin_like"/>
    <property type="match status" value="1"/>
</dbReference>
<dbReference type="PROSITE" id="PS50994">
    <property type="entry name" value="INTEGRASE"/>
    <property type="match status" value="1"/>
</dbReference>
<accession>A0AAQ3SXJ1</accession>
<organism evidence="10 11">
    <name type="scientific">Paspalum notatum var. saurae</name>
    <dbReference type="NCBI Taxonomy" id="547442"/>
    <lineage>
        <taxon>Eukaryota</taxon>
        <taxon>Viridiplantae</taxon>
        <taxon>Streptophyta</taxon>
        <taxon>Embryophyta</taxon>
        <taxon>Tracheophyta</taxon>
        <taxon>Spermatophyta</taxon>
        <taxon>Magnoliopsida</taxon>
        <taxon>Liliopsida</taxon>
        <taxon>Poales</taxon>
        <taxon>Poaceae</taxon>
        <taxon>PACMAD clade</taxon>
        <taxon>Panicoideae</taxon>
        <taxon>Andropogonodae</taxon>
        <taxon>Paspaleae</taxon>
        <taxon>Paspalinae</taxon>
        <taxon>Paspalum</taxon>
    </lineage>
</organism>
<keyword evidence="2" id="KW-0548">Nucleotidyltransferase</keyword>
<feature type="compositionally biased region" description="Basic and acidic residues" evidence="7">
    <location>
        <begin position="798"/>
        <end position="811"/>
    </location>
</feature>
<proteinExistence type="predicted"/>
<dbReference type="Gene3D" id="3.30.420.10">
    <property type="entry name" value="Ribonuclease H-like superfamily/Ribonuclease H"/>
    <property type="match status" value="1"/>
</dbReference>
<dbReference type="PANTHER" id="PTHR37984">
    <property type="entry name" value="PROTEIN CBG26694"/>
    <property type="match status" value="1"/>
</dbReference>
<dbReference type="InterPro" id="IPR005162">
    <property type="entry name" value="Retrotrans_gag_dom"/>
</dbReference>
<feature type="compositionally biased region" description="Basic and acidic residues" evidence="7">
    <location>
        <begin position="161"/>
        <end position="176"/>
    </location>
</feature>
<sequence>MWIKIALMHFSAATAHWLQSVEKGLKYVTCGEFCQMLLARFGRDQHELPVRQLFRMKQIGTVSEHIDKFAELVDQLHAYESHTDPLHYTMRFIEGLRPDLQASVLVQRPSDLDTAYVLARLQEEVAEARVRKDYRRPDAFTSFKPVHRGPFAASTQAPTKTEPHHSSVQAEDRRSLEASHARASYDKVAALRAYRRAQGLCQRCAEKWTRDHKCPASIQLQVLQEVWDLFPCEDQQQSASDEQPSTEDAQLFLVLSEVAVMGTEAPRTMHFAGRLFDRDILILVDSGSTHTFVSSRVIRGLANGNSMQCSAYIADAVWSVQGCQFMSDLKVLELQHFDMIVGMDWLERISPMRMHWKQKWLDIPFFLTDASAHGIGAVLMQQGHPLAYLSKALGPKNSGLSTYEKECLAILTAVDHWRHYLQHAEFHIYTDQKSLVQLWEQRLHTPWQQRYKIVYKKGIENRVADTLSRKSSSEYVCTAISVASPQWITQLADSYVNDSHTQSMTSKLIVDPTAVPGFSFRDGLLRYKNHIWQLSRSSSLLALCANRLNLIEPNYQDCCNRYRSLPWPGKWFLWILLRDYPVRMPLPNTVTSCPSHIHSAAGVAKIFHDQVYRLHGMPTHLISDRDRVFTSRLWKELFRLADVRLCMSSAYNPQSDGQTERLNQTLETFLRCFVNACPSKWSQWVSLVEYWYNNNPHSAIGRSPFEALYGYIPRHFGISVDTAVEVPDLASWLHDRHLMTDLVQQHLARAKLRMKKQADKHRIERSFREDSAEAHLGVMELLNREGMSALHYSMKHQEKMGRLGQEDRVEPDSPASGLMGHNGESRNNC</sequence>
<dbReference type="GO" id="GO:0016787">
    <property type="term" value="F:hydrolase activity"/>
    <property type="evidence" value="ECO:0007669"/>
    <property type="project" value="UniProtKB-KW"/>
</dbReference>
<dbReference type="Pfam" id="PF03732">
    <property type="entry name" value="Retrotrans_gag"/>
    <property type="match status" value="1"/>
</dbReference>
<dbReference type="Pfam" id="PF08284">
    <property type="entry name" value="RVP_2"/>
    <property type="match status" value="1"/>
</dbReference>
<dbReference type="SUPFAM" id="SSF53098">
    <property type="entry name" value="Ribonuclease H-like"/>
    <property type="match status" value="1"/>
</dbReference>
<protein>
    <recommendedName>
        <fullName evidence="9">Integrase catalytic domain-containing protein</fullName>
    </recommendedName>
</protein>
<reference evidence="10 11" key="1">
    <citation type="submission" date="2024-02" db="EMBL/GenBank/DDBJ databases">
        <title>High-quality chromosome-scale genome assembly of Pensacola bahiagrass (Paspalum notatum Flugge var. saurae).</title>
        <authorList>
            <person name="Vega J.M."/>
            <person name="Podio M."/>
            <person name="Orjuela J."/>
            <person name="Siena L.A."/>
            <person name="Pessino S.C."/>
            <person name="Combes M.C."/>
            <person name="Mariac C."/>
            <person name="Albertini E."/>
            <person name="Pupilli F."/>
            <person name="Ortiz J.P.A."/>
            <person name="Leblanc O."/>
        </authorList>
    </citation>
    <scope>NUCLEOTIDE SEQUENCE [LARGE SCALE GENOMIC DNA]</scope>
    <source>
        <strain evidence="10">R1</strain>
        <tissue evidence="10">Leaf</tissue>
    </source>
</reference>
<keyword evidence="5" id="KW-0378">Hydrolase</keyword>
<evidence type="ECO:0000256" key="6">
    <source>
        <dbReference type="ARBA" id="ARBA00022918"/>
    </source>
</evidence>
<gene>
    <name evidence="10" type="ORF">U9M48_012480</name>
</gene>
<feature type="signal peptide" evidence="8">
    <location>
        <begin position="1"/>
        <end position="15"/>
    </location>
</feature>
<name>A0AAQ3SXJ1_PASNO</name>
<evidence type="ECO:0000256" key="1">
    <source>
        <dbReference type="ARBA" id="ARBA00022679"/>
    </source>
</evidence>
<dbReference type="InterPro" id="IPR036397">
    <property type="entry name" value="RNaseH_sf"/>
</dbReference>